<evidence type="ECO:0000256" key="1">
    <source>
        <dbReference type="ARBA" id="ARBA00023122"/>
    </source>
</evidence>
<dbReference type="RefSeq" id="WP_198874750.1">
    <property type="nucleotide sequence ID" value="NZ_JAEKMH010000001.1"/>
</dbReference>
<dbReference type="InterPro" id="IPR044725">
    <property type="entry name" value="CBSX3_CBS_dom"/>
</dbReference>
<protein>
    <submittedName>
        <fullName evidence="4">CBS domain-containing protein</fullName>
    </submittedName>
</protein>
<sequence length="142" mass="15301">MHVDTILQTKGSKVHTLEPTGTLADAVALLNTHNIGAVVIVDNAGKIAGILSERDIVRQLGKNPGGALNLRIADCMTATVVTAERTTSIDEIMERMTRRRIRHMPVAEAGELLGIISIGDVVKLKIAEVEHEAEALREYIAS</sequence>
<dbReference type="AlphaFoldDB" id="A0A934IQV1"/>
<keyword evidence="1 2" id="KW-0129">CBS domain</keyword>
<evidence type="ECO:0000313" key="4">
    <source>
        <dbReference type="EMBL" id="MBJ3783516.1"/>
    </source>
</evidence>
<proteinExistence type="predicted"/>
<accession>A0A934IQV1</accession>
<dbReference type="Pfam" id="PF00571">
    <property type="entry name" value="CBS"/>
    <property type="match status" value="2"/>
</dbReference>
<dbReference type="EMBL" id="JAEKMH010000001">
    <property type="protein sequence ID" value="MBJ3783516.1"/>
    <property type="molecule type" value="Genomic_DNA"/>
</dbReference>
<dbReference type="InterPro" id="IPR000644">
    <property type="entry name" value="CBS_dom"/>
</dbReference>
<dbReference type="PROSITE" id="PS51371">
    <property type="entry name" value="CBS"/>
    <property type="match status" value="2"/>
</dbReference>
<evidence type="ECO:0000256" key="2">
    <source>
        <dbReference type="PROSITE-ProRule" id="PRU00703"/>
    </source>
</evidence>
<dbReference type="SMART" id="SM00116">
    <property type="entry name" value="CBS"/>
    <property type="match status" value="2"/>
</dbReference>
<keyword evidence="5" id="KW-1185">Reference proteome</keyword>
<evidence type="ECO:0000259" key="3">
    <source>
        <dbReference type="PROSITE" id="PS51371"/>
    </source>
</evidence>
<comment type="caution">
    <text evidence="4">The sequence shown here is derived from an EMBL/GenBank/DDBJ whole genome shotgun (WGS) entry which is preliminary data.</text>
</comment>
<dbReference type="SUPFAM" id="SSF54631">
    <property type="entry name" value="CBS-domain pair"/>
    <property type="match status" value="1"/>
</dbReference>
<name>A0A934IQV1_9HYPH</name>
<dbReference type="PANTHER" id="PTHR43080:SF2">
    <property type="entry name" value="CBS DOMAIN-CONTAINING PROTEIN"/>
    <property type="match status" value="1"/>
</dbReference>
<dbReference type="CDD" id="cd04623">
    <property type="entry name" value="CBS_pair_bac_euk"/>
    <property type="match status" value="1"/>
</dbReference>
<dbReference type="Gene3D" id="3.10.580.10">
    <property type="entry name" value="CBS-domain"/>
    <property type="match status" value="1"/>
</dbReference>
<feature type="domain" description="CBS" evidence="3">
    <location>
        <begin position="76"/>
        <end position="134"/>
    </location>
</feature>
<organism evidence="4 5">
    <name type="scientific">Devosia sediminis</name>
    <dbReference type="NCBI Taxonomy" id="2798801"/>
    <lineage>
        <taxon>Bacteria</taxon>
        <taxon>Pseudomonadati</taxon>
        <taxon>Pseudomonadota</taxon>
        <taxon>Alphaproteobacteria</taxon>
        <taxon>Hyphomicrobiales</taxon>
        <taxon>Devosiaceae</taxon>
        <taxon>Devosia</taxon>
    </lineage>
</organism>
<dbReference type="Proteomes" id="UP000602124">
    <property type="component" value="Unassembled WGS sequence"/>
</dbReference>
<reference evidence="4" key="1">
    <citation type="submission" date="2020-12" db="EMBL/GenBank/DDBJ databases">
        <title>Devosia sp. MSA67 isolated from Mo River.</title>
        <authorList>
            <person name="Ma F."/>
            <person name="Zi Z."/>
        </authorList>
    </citation>
    <scope>NUCLEOTIDE SEQUENCE</scope>
    <source>
        <strain evidence="4">MSA67</strain>
    </source>
</reference>
<dbReference type="PANTHER" id="PTHR43080">
    <property type="entry name" value="CBS DOMAIN-CONTAINING PROTEIN CBSX3, MITOCHONDRIAL"/>
    <property type="match status" value="1"/>
</dbReference>
<feature type="domain" description="CBS" evidence="3">
    <location>
        <begin position="8"/>
        <end position="68"/>
    </location>
</feature>
<evidence type="ECO:0000313" key="5">
    <source>
        <dbReference type="Proteomes" id="UP000602124"/>
    </source>
</evidence>
<gene>
    <name evidence="4" type="ORF">JEQ47_02175</name>
</gene>
<dbReference type="InterPro" id="IPR051257">
    <property type="entry name" value="Diverse_CBS-Domain"/>
</dbReference>
<dbReference type="InterPro" id="IPR046342">
    <property type="entry name" value="CBS_dom_sf"/>
</dbReference>